<sequence>MFKKFQAILLSTTALFLIGVATSAISVASLGYHGEPECPEALLK</sequence>
<gene>
    <name evidence="1" type="ORF">Ami103574_03735</name>
</gene>
<reference evidence="1 2" key="1">
    <citation type="submission" date="2020-02" db="EMBL/GenBank/DDBJ databases">
        <authorList>
            <person name="Kim Y.B."/>
            <person name="Roh S.W."/>
        </authorList>
    </citation>
    <scope>NUCLEOTIDE SEQUENCE [LARGE SCALE GENOMIC DNA]</scope>
    <source>
        <strain evidence="1 2">DSM 103574</strain>
    </source>
</reference>
<dbReference type="InterPro" id="IPR009229">
    <property type="entry name" value="AgrD"/>
</dbReference>
<evidence type="ECO:0000313" key="1">
    <source>
        <dbReference type="EMBL" id="QIB68483.1"/>
    </source>
</evidence>
<dbReference type="EMBL" id="CP048649">
    <property type="protein sequence ID" value="QIB68483.1"/>
    <property type="molecule type" value="Genomic_DNA"/>
</dbReference>
<protein>
    <submittedName>
        <fullName evidence="1">Cyclic lactone autoinducer peptide</fullName>
    </submittedName>
</protein>
<keyword evidence="2" id="KW-1185">Reference proteome</keyword>
<dbReference type="KEGG" id="abut:Ami103574_03735"/>
<evidence type="ECO:0000313" key="2">
    <source>
        <dbReference type="Proteomes" id="UP000466848"/>
    </source>
</evidence>
<name>A0A858BRG9_9FIRM</name>
<dbReference type="AlphaFoldDB" id="A0A858BRG9"/>
<dbReference type="NCBIfam" id="TIGR04223">
    <property type="entry name" value="quorum_AgrD"/>
    <property type="match status" value="1"/>
</dbReference>
<accession>A0A858BRG9</accession>
<dbReference type="RefSeq" id="WP_163065346.1">
    <property type="nucleotide sequence ID" value="NZ_CP048649.1"/>
</dbReference>
<organism evidence="1 2">
    <name type="scientific">Aminipila butyrica</name>
    <dbReference type="NCBI Taxonomy" id="433296"/>
    <lineage>
        <taxon>Bacteria</taxon>
        <taxon>Bacillati</taxon>
        <taxon>Bacillota</taxon>
        <taxon>Clostridia</taxon>
        <taxon>Peptostreptococcales</taxon>
        <taxon>Anaerovoracaceae</taxon>
        <taxon>Aminipila</taxon>
    </lineage>
</organism>
<proteinExistence type="predicted"/>
<dbReference type="Proteomes" id="UP000466848">
    <property type="component" value="Chromosome"/>
</dbReference>